<dbReference type="InterPro" id="IPR013216">
    <property type="entry name" value="Methyltransf_11"/>
</dbReference>
<evidence type="ECO:0000259" key="4">
    <source>
        <dbReference type="Pfam" id="PF08241"/>
    </source>
</evidence>
<name>A0A654M3Y4_9ARCH</name>
<organism evidence="5 6">
    <name type="scientific">Candidatus Nitrosocosmicus oleophilus</name>
    <dbReference type="NCBI Taxonomy" id="1353260"/>
    <lineage>
        <taxon>Archaea</taxon>
        <taxon>Nitrososphaerota</taxon>
        <taxon>Nitrososphaeria</taxon>
        <taxon>Nitrososphaerales</taxon>
        <taxon>Nitrososphaeraceae</taxon>
        <taxon>Candidatus Nitrosocosmicus</taxon>
    </lineage>
</organism>
<dbReference type="PANTHER" id="PTHR43591">
    <property type="entry name" value="METHYLTRANSFERASE"/>
    <property type="match status" value="1"/>
</dbReference>
<evidence type="ECO:0000313" key="6">
    <source>
        <dbReference type="Proteomes" id="UP000058925"/>
    </source>
</evidence>
<dbReference type="GO" id="GO:0032259">
    <property type="term" value="P:methylation"/>
    <property type="evidence" value="ECO:0007669"/>
    <property type="project" value="UniProtKB-KW"/>
</dbReference>
<dbReference type="EMBL" id="CP012850">
    <property type="protein sequence ID" value="ALI37261.1"/>
    <property type="molecule type" value="Genomic_DNA"/>
</dbReference>
<protein>
    <submittedName>
        <fullName evidence="5">Putative methyltransferase YcgJ</fullName>
        <ecNumber evidence="5">2.1.1.-</ecNumber>
    </submittedName>
</protein>
<accession>A0A654M3Y4</accession>
<feature type="domain" description="Methyltransferase type 11" evidence="4">
    <location>
        <begin position="68"/>
        <end position="164"/>
    </location>
</feature>
<evidence type="ECO:0000256" key="2">
    <source>
        <dbReference type="ARBA" id="ARBA00022679"/>
    </source>
</evidence>
<evidence type="ECO:0000256" key="3">
    <source>
        <dbReference type="ARBA" id="ARBA00022691"/>
    </source>
</evidence>
<dbReference type="Gene3D" id="3.40.50.150">
    <property type="entry name" value="Vaccinia Virus protein VP39"/>
    <property type="match status" value="1"/>
</dbReference>
<evidence type="ECO:0000313" key="5">
    <source>
        <dbReference type="EMBL" id="ALI37261.1"/>
    </source>
</evidence>
<dbReference type="AlphaFoldDB" id="A0A654M3Y4"/>
<dbReference type="InterPro" id="IPR029063">
    <property type="entry name" value="SAM-dependent_MTases_sf"/>
</dbReference>
<sequence>MNNFYIWQNHVLNVDSNTHENGVSHNDIIVSQFTKQAIPFSQMAQHSNHYGLDLMFEMSLPQIDDKVLDVACGPGIIACEFANKVNHVTGIDITPAMIEEAKNLQIERKLSNIDWKVGDVARLPFGDDSFSLVVTRYSFHHLIEPKQVLEEMKRVCKPKGKIFIIDVTPDKNKVEAYNQVEKLRDSSHTGAMTFDMLRGLMHEAGLTNLKSRHHELEMGLESILESSFPNPEDIPKIRQLFKIDITLDNLGMKSHLKNGEIFFYFPISMILGIKS</sequence>
<dbReference type="SUPFAM" id="SSF53335">
    <property type="entry name" value="S-adenosyl-L-methionine-dependent methyltransferases"/>
    <property type="match status" value="1"/>
</dbReference>
<reference evidence="6" key="1">
    <citation type="submission" date="2015-10" db="EMBL/GenBank/DDBJ databases">
        <title>Niche specialization of a soil ammonia-oxidizing archaeon, Candidatus Nitrosocosmicus oleophilus.</title>
        <authorList>
            <person name="Jung M.-Y."/>
            <person name="Rhee S.-K."/>
        </authorList>
    </citation>
    <scope>NUCLEOTIDE SEQUENCE [LARGE SCALE GENOMIC DNA]</scope>
    <source>
        <strain evidence="6">MY3</strain>
    </source>
</reference>
<keyword evidence="1 5" id="KW-0489">Methyltransferase</keyword>
<dbReference type="Pfam" id="PF08241">
    <property type="entry name" value="Methyltransf_11"/>
    <property type="match status" value="1"/>
</dbReference>
<keyword evidence="3" id="KW-0949">S-adenosyl-L-methionine</keyword>
<dbReference type="KEGG" id="taa:NMY3_03074"/>
<dbReference type="GO" id="GO:0008757">
    <property type="term" value="F:S-adenosylmethionine-dependent methyltransferase activity"/>
    <property type="evidence" value="ECO:0007669"/>
    <property type="project" value="InterPro"/>
</dbReference>
<dbReference type="CDD" id="cd02440">
    <property type="entry name" value="AdoMet_MTases"/>
    <property type="match status" value="1"/>
</dbReference>
<proteinExistence type="predicted"/>
<keyword evidence="2 5" id="KW-0808">Transferase</keyword>
<dbReference type="InterPro" id="IPR023576">
    <property type="entry name" value="UbiE/COQ5_MeTrFase_CS"/>
</dbReference>
<dbReference type="Proteomes" id="UP000058925">
    <property type="component" value="Chromosome"/>
</dbReference>
<dbReference type="PROSITE" id="PS01184">
    <property type="entry name" value="UBIE_2"/>
    <property type="match status" value="1"/>
</dbReference>
<gene>
    <name evidence="5" type="primary">ycgJ_3</name>
    <name evidence="5" type="ORF">NMY3_03074</name>
</gene>
<evidence type="ECO:0000256" key="1">
    <source>
        <dbReference type="ARBA" id="ARBA00022603"/>
    </source>
</evidence>
<keyword evidence="6" id="KW-1185">Reference proteome</keyword>
<dbReference type="EC" id="2.1.1.-" evidence="5"/>